<dbReference type="OrthoDB" id="7335480at2"/>
<organism evidence="1 2">
    <name type="scientific">Salinicoccus sediminis</name>
    <dbReference type="NCBI Taxonomy" id="1432562"/>
    <lineage>
        <taxon>Bacteria</taxon>
        <taxon>Bacillati</taxon>
        <taxon>Bacillota</taxon>
        <taxon>Bacilli</taxon>
        <taxon>Bacillales</taxon>
        <taxon>Staphylococcaceae</taxon>
        <taxon>Salinicoccus</taxon>
    </lineage>
</organism>
<dbReference type="SUPFAM" id="SSF53474">
    <property type="entry name" value="alpha/beta-Hydrolases"/>
    <property type="match status" value="1"/>
</dbReference>
<keyword evidence="2" id="KW-1185">Reference proteome</keyword>
<gene>
    <name evidence="1" type="ORF">WN59_10130</name>
</gene>
<sequence>MAESQKNIEYESLENIEFRNDEIQELKIRKGNHTYCLKIHPKSSHDKCMIFSNGAVDPKKNEPPIYMRSSWTEDIDASTVFIDDPTLHGTKLRLGWGQGSREVFHLEEIADILKILLSKMAVTAEDTYFFGSSAGGFMSLYYSILMKGSTAVVNNPQTKVLNYLRPFAKSVIRHSYGIDEIEKMEESLLYRLDIAEAIRHHGYFPEKIYYFQNQSCEGDIEKQLNPFLDTLKGYGIDPKGLNIISYFDEKLGHNPIRKNDTVNIINKILNGELALPI</sequence>
<dbReference type="InterPro" id="IPR029058">
    <property type="entry name" value="AB_hydrolase_fold"/>
</dbReference>
<name>A0A0M2SJW3_9STAP</name>
<reference evidence="1 2" key="1">
    <citation type="submission" date="2015-04" db="EMBL/GenBank/DDBJ databases">
        <title>Taxonomic description and genome sequence of Salinicoccus sediminis sp. nov., a novel hyper halotolerant bacterium isolated from marine sediment.</title>
        <authorList>
            <person name="Mathan Kumar R."/>
            <person name="Kaur G."/>
            <person name="Kumar N."/>
            <person name="Kumar A."/>
            <person name="Singh N.K."/>
            <person name="Kaur N."/>
            <person name="Mayilraj S."/>
        </authorList>
    </citation>
    <scope>NUCLEOTIDE SEQUENCE [LARGE SCALE GENOMIC DNA]</scope>
    <source>
        <strain evidence="1 2">SV-16</strain>
    </source>
</reference>
<dbReference type="STRING" id="1432562.WN59_10130"/>
<proteinExistence type="predicted"/>
<protein>
    <submittedName>
        <fullName evidence="1">Uncharacterized protein</fullName>
    </submittedName>
</protein>
<evidence type="ECO:0000313" key="1">
    <source>
        <dbReference type="EMBL" id="KKK33951.1"/>
    </source>
</evidence>
<dbReference type="Proteomes" id="UP000034287">
    <property type="component" value="Unassembled WGS sequence"/>
</dbReference>
<accession>A0A0M2SJW3</accession>
<dbReference type="EMBL" id="LAYZ01000024">
    <property type="protein sequence ID" value="KKK33951.1"/>
    <property type="molecule type" value="Genomic_DNA"/>
</dbReference>
<dbReference type="PATRIC" id="fig|1432562.3.peg.2009"/>
<dbReference type="RefSeq" id="WP_046516761.1">
    <property type="nucleotide sequence ID" value="NZ_LAYZ01000024.1"/>
</dbReference>
<dbReference type="AlphaFoldDB" id="A0A0M2SJW3"/>
<evidence type="ECO:0000313" key="2">
    <source>
        <dbReference type="Proteomes" id="UP000034287"/>
    </source>
</evidence>
<comment type="caution">
    <text evidence="1">The sequence shown here is derived from an EMBL/GenBank/DDBJ whole genome shotgun (WGS) entry which is preliminary data.</text>
</comment>